<sequence>MEMEAGSSSSLRRRLRATVCCCFGLGYGGYGGYRARREGAGGEFRYDSLSYALNFDEGPDDLEDDAGAGLLCRSFSSPPRALARTPAAA</sequence>
<reference evidence="1 2" key="1">
    <citation type="journal article" date="2010" name="Nature">
        <title>Genome sequencing and analysis of the model grass Brachypodium distachyon.</title>
        <authorList>
            <consortium name="International Brachypodium Initiative"/>
        </authorList>
    </citation>
    <scope>NUCLEOTIDE SEQUENCE [LARGE SCALE GENOMIC DNA]</scope>
    <source>
        <strain evidence="1 2">Bd21</strain>
    </source>
</reference>
<evidence type="ECO:0000313" key="1">
    <source>
        <dbReference type="EMBL" id="KQJ93692.1"/>
    </source>
</evidence>
<dbReference type="Proteomes" id="UP000008810">
    <property type="component" value="Chromosome 3"/>
</dbReference>
<protein>
    <submittedName>
        <fullName evidence="1 2">Uncharacterized protein</fullName>
    </submittedName>
</protein>
<dbReference type="AlphaFoldDB" id="A0A0Q3F651"/>
<dbReference type="GeneID" id="106866457"/>
<gene>
    <name evidence="2" type="primary">LOC106866457</name>
    <name evidence="1" type="ORF">BRADI_3g06175v3</name>
</gene>
<organism evidence="1">
    <name type="scientific">Brachypodium distachyon</name>
    <name type="common">Purple false brome</name>
    <name type="synonym">Trachynia distachya</name>
    <dbReference type="NCBI Taxonomy" id="15368"/>
    <lineage>
        <taxon>Eukaryota</taxon>
        <taxon>Viridiplantae</taxon>
        <taxon>Streptophyta</taxon>
        <taxon>Embryophyta</taxon>
        <taxon>Tracheophyta</taxon>
        <taxon>Spermatophyta</taxon>
        <taxon>Magnoliopsida</taxon>
        <taxon>Liliopsida</taxon>
        <taxon>Poales</taxon>
        <taxon>Poaceae</taxon>
        <taxon>BOP clade</taxon>
        <taxon>Pooideae</taxon>
        <taxon>Stipodae</taxon>
        <taxon>Brachypodieae</taxon>
        <taxon>Brachypodium</taxon>
    </lineage>
</organism>
<keyword evidence="3" id="KW-1185">Reference proteome</keyword>
<name>A0A0Q3F651_BRADI</name>
<evidence type="ECO:0000313" key="2">
    <source>
        <dbReference type="EnsemblPlants" id="KQJ93692"/>
    </source>
</evidence>
<accession>A0A0Q3F651</accession>
<dbReference type="Gramene" id="KQJ93692">
    <property type="protein sequence ID" value="KQJ93692"/>
    <property type="gene ID" value="BRADI_3g06175v3"/>
</dbReference>
<dbReference type="EnsemblPlants" id="KQJ93692">
    <property type="protein sequence ID" value="KQJ93692"/>
    <property type="gene ID" value="BRADI_3g06175v3"/>
</dbReference>
<evidence type="ECO:0000313" key="3">
    <source>
        <dbReference type="Proteomes" id="UP000008810"/>
    </source>
</evidence>
<dbReference type="KEGG" id="bdi:106866457"/>
<reference evidence="1" key="2">
    <citation type="submission" date="2017-06" db="EMBL/GenBank/DDBJ databases">
        <title>WGS assembly of Brachypodium distachyon.</title>
        <authorList>
            <consortium name="The International Brachypodium Initiative"/>
            <person name="Lucas S."/>
            <person name="Harmon-Smith M."/>
            <person name="Lail K."/>
            <person name="Tice H."/>
            <person name="Grimwood J."/>
            <person name="Bruce D."/>
            <person name="Barry K."/>
            <person name="Shu S."/>
            <person name="Lindquist E."/>
            <person name="Wang M."/>
            <person name="Pitluck S."/>
            <person name="Vogel J.P."/>
            <person name="Garvin D.F."/>
            <person name="Mockler T.C."/>
            <person name="Schmutz J."/>
            <person name="Rokhsar D."/>
            <person name="Bevan M.W."/>
        </authorList>
    </citation>
    <scope>NUCLEOTIDE SEQUENCE</scope>
    <source>
        <strain evidence="1">Bd21</strain>
    </source>
</reference>
<dbReference type="RefSeq" id="XP_014756186.1">
    <property type="nucleotide sequence ID" value="XM_014900700.2"/>
</dbReference>
<proteinExistence type="predicted"/>
<dbReference type="EMBL" id="CM000882">
    <property type="protein sequence ID" value="KQJ93692.1"/>
    <property type="molecule type" value="Genomic_DNA"/>
</dbReference>
<reference evidence="2" key="3">
    <citation type="submission" date="2018-08" db="UniProtKB">
        <authorList>
            <consortium name="EnsemblPlants"/>
        </authorList>
    </citation>
    <scope>IDENTIFICATION</scope>
    <source>
        <strain evidence="2">cv. Bd21</strain>
    </source>
</reference>